<dbReference type="Pfam" id="PF06808">
    <property type="entry name" value="DctM"/>
    <property type="match status" value="1"/>
</dbReference>
<keyword evidence="10" id="KW-1185">Reference proteome</keyword>
<dbReference type="eggNOG" id="COG1593">
    <property type="taxonomic scope" value="Bacteria"/>
</dbReference>
<feature type="transmembrane region" description="Helical" evidence="7">
    <location>
        <begin position="302"/>
        <end position="325"/>
    </location>
</feature>
<evidence type="ECO:0000256" key="4">
    <source>
        <dbReference type="ARBA" id="ARBA00022692"/>
    </source>
</evidence>
<keyword evidence="5 7" id="KW-1133">Transmembrane helix</keyword>
<comment type="caution">
    <text evidence="9">The sequence shown here is derived from an EMBL/GenBank/DDBJ whole genome shotgun (WGS) entry which is preliminary data.</text>
</comment>
<accession>E7GPG7</accession>
<dbReference type="AlphaFoldDB" id="E7GPG7"/>
<evidence type="ECO:0000256" key="2">
    <source>
        <dbReference type="ARBA" id="ARBA00022475"/>
    </source>
</evidence>
<dbReference type="InterPro" id="IPR010656">
    <property type="entry name" value="DctM"/>
</dbReference>
<dbReference type="STRING" id="1512.GCA_900049235_03032"/>
<evidence type="ECO:0000256" key="5">
    <source>
        <dbReference type="ARBA" id="ARBA00022989"/>
    </source>
</evidence>
<dbReference type="GO" id="GO:0005886">
    <property type="term" value="C:plasma membrane"/>
    <property type="evidence" value="ECO:0007669"/>
    <property type="project" value="UniProtKB-SubCell"/>
</dbReference>
<feature type="transmembrane region" description="Helical" evidence="7">
    <location>
        <begin position="134"/>
        <end position="157"/>
    </location>
</feature>
<feature type="transmembrane region" description="Helical" evidence="7">
    <location>
        <begin position="169"/>
        <end position="192"/>
    </location>
</feature>
<dbReference type="HOGENOM" id="CLU_019824_4_1_9"/>
<comment type="subcellular location">
    <subcellularLocation>
        <location evidence="1">Cell inner membrane</location>
        <topology evidence="1">Multi-pass membrane protein</topology>
    </subcellularLocation>
</comment>
<keyword evidence="2" id="KW-1003">Cell membrane</keyword>
<organism evidence="9 10">
    <name type="scientific">Clostridium symbiosum (strain WAL-14163)</name>
    <dbReference type="NCBI Taxonomy" id="742740"/>
    <lineage>
        <taxon>Bacteria</taxon>
        <taxon>Bacillati</taxon>
        <taxon>Bacillota</taxon>
        <taxon>Clostridia</taxon>
        <taxon>Lachnospirales</taxon>
        <taxon>Lachnospiraceae</taxon>
        <taxon>Otoolea</taxon>
    </lineage>
</organism>
<evidence type="ECO:0000313" key="10">
    <source>
        <dbReference type="Proteomes" id="UP000002970"/>
    </source>
</evidence>
<dbReference type="PANTHER" id="PTHR33362">
    <property type="entry name" value="SIALIC ACID TRAP TRANSPORTER PERMEASE PROTEIN SIAT-RELATED"/>
    <property type="match status" value="1"/>
</dbReference>
<feature type="transmembrane region" description="Helical" evidence="7">
    <location>
        <begin position="97"/>
        <end position="122"/>
    </location>
</feature>
<evidence type="ECO:0000256" key="6">
    <source>
        <dbReference type="ARBA" id="ARBA00023136"/>
    </source>
</evidence>
<feature type="transmembrane region" description="Helical" evidence="7">
    <location>
        <begin position="240"/>
        <end position="257"/>
    </location>
</feature>
<reference evidence="9 10" key="1">
    <citation type="submission" date="2010-12" db="EMBL/GenBank/DDBJ databases">
        <title>The Genome Sequence of Clostridium symbiosum strain WAL-14163.</title>
        <authorList>
            <person name="Earl A."/>
            <person name="Ward D."/>
            <person name="Feldgarden M."/>
            <person name="Gevers D."/>
            <person name="Finegold S.M."/>
            <person name="Summanen P.H."/>
            <person name="Molitoris D.R."/>
            <person name="Vaisanen M.L."/>
            <person name="Daigneault M."/>
            <person name="Young S.K."/>
            <person name="Zeng Q."/>
            <person name="Gargeya S."/>
            <person name="Fitzgerald M."/>
            <person name="Haas B."/>
            <person name="Abouelleil A."/>
            <person name="Alvarado L."/>
            <person name="Arachchi H.M."/>
            <person name="Berlin A."/>
            <person name="Brown A."/>
            <person name="Chapman S.B."/>
            <person name="Chen Z."/>
            <person name="Dunbar C."/>
            <person name="Freedman E."/>
            <person name="Gearin G."/>
            <person name="Gellesch M."/>
            <person name="Goldberg J."/>
            <person name="Griggs A."/>
            <person name="Gujja S."/>
            <person name="Heilman E."/>
            <person name="Heiman D."/>
            <person name="Howarth C."/>
            <person name="Larson L."/>
            <person name="Lui A."/>
            <person name="MacDonald P.J.P."/>
            <person name="Mehta T."/>
            <person name="Montmayeur A."/>
            <person name="Murphy C."/>
            <person name="Neiman D."/>
            <person name="Pearson M."/>
            <person name="Priest M."/>
            <person name="Roberts A."/>
            <person name="Saif S."/>
            <person name="Shea T."/>
            <person name="Shenoy N."/>
            <person name="Sisk P."/>
            <person name="Stolte C."/>
            <person name="Sykes S."/>
            <person name="White J."/>
            <person name="Yandava C."/>
            <person name="Nusbaum C."/>
            <person name="Birren B."/>
        </authorList>
    </citation>
    <scope>NUCLEOTIDE SEQUENCE [LARGE SCALE GENOMIC DNA]</scope>
    <source>
        <strain evidence="9 10">WAL-14163</strain>
    </source>
</reference>
<dbReference type="RefSeq" id="WP_003501606.1">
    <property type="nucleotide sequence ID" value="NZ_GL834311.1"/>
</dbReference>
<feature type="transmembrane region" description="Helical" evidence="7">
    <location>
        <begin position="6"/>
        <end position="34"/>
    </location>
</feature>
<feature type="transmembrane region" description="Helical" evidence="7">
    <location>
        <begin position="215"/>
        <end position="234"/>
    </location>
</feature>
<dbReference type="GO" id="GO:0022857">
    <property type="term" value="F:transmembrane transporter activity"/>
    <property type="evidence" value="ECO:0007669"/>
    <property type="project" value="TreeGrafter"/>
</dbReference>
<evidence type="ECO:0000256" key="7">
    <source>
        <dbReference type="SAM" id="Phobius"/>
    </source>
</evidence>
<dbReference type="Proteomes" id="UP000002970">
    <property type="component" value="Unassembled WGS sequence"/>
</dbReference>
<keyword evidence="3" id="KW-0997">Cell inner membrane</keyword>
<dbReference type="EMBL" id="ADLQ01000065">
    <property type="protein sequence ID" value="EGA93348.1"/>
    <property type="molecule type" value="Genomic_DNA"/>
</dbReference>
<dbReference type="InterPro" id="IPR004681">
    <property type="entry name" value="TRAP_DctM"/>
</dbReference>
<dbReference type="NCBIfam" id="TIGR00786">
    <property type="entry name" value="dctM"/>
    <property type="match status" value="1"/>
</dbReference>
<dbReference type="PIRSF" id="PIRSF006066">
    <property type="entry name" value="HI0050"/>
    <property type="match status" value="1"/>
</dbReference>
<name>E7GPG7_CLOS6</name>
<feature type="transmembrane region" description="Helical" evidence="7">
    <location>
        <begin position="356"/>
        <end position="382"/>
    </location>
</feature>
<keyword evidence="6 7" id="KW-0472">Membrane</keyword>
<proteinExistence type="predicted"/>
<sequence>MTIGLFMGMFFVMILLNIPIVYCMFIPSVVFLYTNGIPLNVIPQRLIAGVDSFSLLAVPLFVLAGAVMNSSGITERIFSFAQKMLGHLTGGLGYANVAASVIFAGMSGSAIADAGGLGAVEVQAMRQHGYDEDFSLAVTGASSIIGPIIPPSIQAIIFAVAAEVSVGRLFIAGIIPGLLMAGTMCLLVYITCRRRNYGRDQRATAGEKWKSFKRAFFPLMTPVIILAGTFSGVFTPTETASATVVYSLILGFAYHSIGIRDLPKVLADTARTTVSVMTIVSASALFSWVLTYAKFPEVMASAFTGFVTSKALALIVINILLLIVGTFMDNSAAIPILAPVLLPIAVSYGVDPIHFGIIMILNLMIGLLTPPVGMVLYVLVGMSDVPMEKIVKCMLPFILVLSVLLLIITFVPGISMFLPTLFFD</sequence>
<feature type="transmembrane region" description="Helical" evidence="7">
    <location>
        <begin position="394"/>
        <end position="418"/>
    </location>
</feature>
<keyword evidence="4 7" id="KW-0812">Transmembrane</keyword>
<feature type="transmembrane region" description="Helical" evidence="7">
    <location>
        <begin position="269"/>
        <end position="290"/>
    </location>
</feature>
<gene>
    <name evidence="9" type="ORF">HMPREF9474_02812</name>
</gene>
<dbReference type="PANTHER" id="PTHR33362:SF3">
    <property type="entry name" value="SIALIC ACID TRAP TRANSPORTER PERMEASE PROTEIN SIAT"/>
    <property type="match status" value="1"/>
</dbReference>
<evidence type="ECO:0000256" key="3">
    <source>
        <dbReference type="ARBA" id="ARBA00022519"/>
    </source>
</evidence>
<feature type="transmembrane region" description="Helical" evidence="7">
    <location>
        <begin position="332"/>
        <end position="350"/>
    </location>
</feature>
<evidence type="ECO:0000256" key="1">
    <source>
        <dbReference type="ARBA" id="ARBA00004429"/>
    </source>
</evidence>
<evidence type="ECO:0000313" key="9">
    <source>
        <dbReference type="EMBL" id="EGA93348.1"/>
    </source>
</evidence>
<feature type="transmembrane region" description="Helical" evidence="7">
    <location>
        <begin position="46"/>
        <end position="68"/>
    </location>
</feature>
<evidence type="ECO:0000259" key="8">
    <source>
        <dbReference type="Pfam" id="PF06808"/>
    </source>
</evidence>
<feature type="domain" description="TRAP C4-dicarboxylate transport system permease DctM subunit" evidence="8">
    <location>
        <begin position="8"/>
        <end position="414"/>
    </location>
</feature>
<protein>
    <submittedName>
        <fullName evidence="9">TRAP-type C4-dicarboxylate transport system</fullName>
    </submittedName>
</protein>